<dbReference type="GO" id="GO:0006309">
    <property type="term" value="P:apoptotic DNA fragmentation"/>
    <property type="evidence" value="ECO:0007669"/>
    <property type="project" value="TreeGrafter"/>
</dbReference>
<keyword evidence="14" id="KW-0464">Manganese</keyword>
<dbReference type="InterPro" id="IPR036085">
    <property type="entry name" value="PAZ_dom_sf"/>
</dbReference>
<evidence type="ECO:0000256" key="13">
    <source>
        <dbReference type="ARBA" id="ARBA00023158"/>
    </source>
</evidence>
<dbReference type="SMART" id="SM00949">
    <property type="entry name" value="PAZ"/>
    <property type="match status" value="1"/>
</dbReference>
<dbReference type="PROSITE" id="PS51327">
    <property type="entry name" value="DICER_DSRBF"/>
    <property type="match status" value="1"/>
</dbReference>
<dbReference type="PANTHER" id="PTHR14950:SF37">
    <property type="entry name" value="ENDORIBONUCLEASE DICER"/>
    <property type="match status" value="1"/>
</dbReference>
<dbReference type="Pfam" id="PF00636">
    <property type="entry name" value="Ribonuclease_3"/>
    <property type="match status" value="2"/>
</dbReference>
<dbReference type="FunFam" id="1.10.1520.10:FF:000005">
    <property type="entry name" value="Putative endoribonuclease dicer"/>
    <property type="match status" value="1"/>
</dbReference>
<dbReference type="InterPro" id="IPR048513">
    <property type="entry name" value="Dicer_PBD"/>
</dbReference>
<dbReference type="GO" id="GO:0004525">
    <property type="term" value="F:ribonuclease III activity"/>
    <property type="evidence" value="ECO:0007669"/>
    <property type="project" value="InterPro"/>
</dbReference>
<comment type="cofactor">
    <cofactor evidence="1">
        <name>Mn(2+)</name>
        <dbReference type="ChEBI" id="CHEBI:29035"/>
    </cofactor>
</comment>
<evidence type="ECO:0000313" key="23">
    <source>
        <dbReference type="EMBL" id="ADY40039.1"/>
    </source>
</evidence>
<keyword evidence="7" id="KW-0255">Endonuclease</keyword>
<dbReference type="GO" id="GO:0003723">
    <property type="term" value="F:RNA binding"/>
    <property type="evidence" value="ECO:0007669"/>
    <property type="project" value="UniProtKB-UniRule"/>
</dbReference>
<keyword evidence="3" id="KW-0540">Nuclease</keyword>
<dbReference type="Pfam" id="PF20932">
    <property type="entry name" value="Dicer_dsRBD"/>
    <property type="match status" value="1"/>
</dbReference>
<dbReference type="InterPro" id="IPR014001">
    <property type="entry name" value="Helicase_ATP-bd"/>
</dbReference>
<evidence type="ECO:0000256" key="10">
    <source>
        <dbReference type="ARBA" id="ARBA00022840"/>
    </source>
</evidence>
<evidence type="ECO:0000256" key="3">
    <source>
        <dbReference type="ARBA" id="ARBA00022722"/>
    </source>
</evidence>
<dbReference type="Gene3D" id="3.30.160.20">
    <property type="match status" value="1"/>
</dbReference>
<keyword evidence="8" id="KW-0378">Hydrolase</keyword>
<dbReference type="CDD" id="cd00593">
    <property type="entry name" value="RIBOc"/>
    <property type="match status" value="2"/>
</dbReference>
<dbReference type="PROSITE" id="PS50142">
    <property type="entry name" value="RNASE_3_2"/>
    <property type="match status" value="2"/>
</dbReference>
<dbReference type="PROSITE" id="PS00517">
    <property type="entry name" value="RNASE_3_1"/>
    <property type="match status" value="1"/>
</dbReference>
<dbReference type="SUPFAM" id="SSF54768">
    <property type="entry name" value="dsRNA-binding domain-like"/>
    <property type="match status" value="1"/>
</dbReference>
<evidence type="ECO:0000256" key="4">
    <source>
        <dbReference type="ARBA" id="ARBA00022723"/>
    </source>
</evidence>
<dbReference type="EMBL" id="HQ611974">
    <property type="protein sequence ID" value="AEF32761.1"/>
    <property type="molecule type" value="mRNA"/>
</dbReference>
<protein>
    <submittedName>
        <fullName evidence="23 24">DCR-1</fullName>
    </submittedName>
</protein>
<evidence type="ECO:0000313" key="24">
    <source>
        <dbReference type="EMBL" id="AEF32761.1"/>
    </source>
</evidence>
<dbReference type="InterPro" id="IPR006935">
    <property type="entry name" value="Helicase/UvrB_N"/>
</dbReference>
<evidence type="ECO:0000256" key="11">
    <source>
        <dbReference type="ARBA" id="ARBA00022842"/>
    </source>
</evidence>
<evidence type="ECO:0000256" key="9">
    <source>
        <dbReference type="ARBA" id="ARBA00022806"/>
    </source>
</evidence>
<proteinExistence type="evidence at transcript level"/>
<feature type="domain" description="PAZ" evidence="19">
    <location>
        <begin position="865"/>
        <end position="1004"/>
    </location>
</feature>
<evidence type="ECO:0000259" key="22">
    <source>
        <dbReference type="PROSITE" id="PS51327"/>
    </source>
</evidence>
<evidence type="ECO:0000259" key="18">
    <source>
        <dbReference type="PROSITE" id="PS50142"/>
    </source>
</evidence>
<name>F1KQ85_ASCSU</name>
<organism evidence="23">
    <name type="scientific">Ascaris suum</name>
    <name type="common">Pig roundworm</name>
    <name type="synonym">Ascaris lumbricoides</name>
    <dbReference type="NCBI Taxonomy" id="6253"/>
    <lineage>
        <taxon>Eukaryota</taxon>
        <taxon>Metazoa</taxon>
        <taxon>Ecdysozoa</taxon>
        <taxon>Nematoda</taxon>
        <taxon>Chromadorea</taxon>
        <taxon>Rhabditida</taxon>
        <taxon>Spirurina</taxon>
        <taxon>Ascaridomorpha</taxon>
        <taxon>Ascaridoidea</taxon>
        <taxon>Ascarididae</taxon>
        <taxon>Ascaris</taxon>
    </lineage>
</organism>
<dbReference type="PROSITE" id="PS51194">
    <property type="entry name" value="HELICASE_CTER"/>
    <property type="match status" value="1"/>
</dbReference>
<evidence type="ECO:0000256" key="15">
    <source>
        <dbReference type="ARBA" id="ARBA00035116"/>
    </source>
</evidence>
<feature type="domain" description="Helicase ATP-binding" evidence="20">
    <location>
        <begin position="46"/>
        <end position="226"/>
    </location>
</feature>
<accession>F1KQ85</accession>
<dbReference type="InterPro" id="IPR038248">
    <property type="entry name" value="Dicer_dimer_sf"/>
</dbReference>
<keyword evidence="6" id="KW-0547">Nucleotide-binding</keyword>
<dbReference type="InterPro" id="IPR005034">
    <property type="entry name" value="Dicer_dimerisation"/>
</dbReference>
<evidence type="ECO:0000256" key="12">
    <source>
        <dbReference type="ARBA" id="ARBA00022884"/>
    </source>
</evidence>
<dbReference type="GO" id="GO:0004530">
    <property type="term" value="F:deoxyribonuclease I activity"/>
    <property type="evidence" value="ECO:0007669"/>
    <property type="project" value="TreeGrafter"/>
</dbReference>
<dbReference type="CDD" id="cd15903">
    <property type="entry name" value="Dicer_PBD"/>
    <property type="match status" value="1"/>
</dbReference>
<evidence type="ECO:0000256" key="14">
    <source>
        <dbReference type="ARBA" id="ARBA00023211"/>
    </source>
</evidence>
<evidence type="ECO:0000256" key="16">
    <source>
        <dbReference type="PROSITE-ProRule" id="PRU00657"/>
    </source>
</evidence>
<reference evidence="24" key="1">
    <citation type="submission" date="2010-11" db="EMBL/GenBank/DDBJ databases">
        <title>Small RNAs from the Germline and Embryos of Ascaris Reveal their Conservation, Divergence, and Surprising Early Expression in Nematodes.</title>
        <authorList>
            <person name="Wang J."/>
            <person name="Davis R.E."/>
        </authorList>
    </citation>
    <scope>NUCLEOTIDE SEQUENCE</scope>
</reference>
<evidence type="ECO:0000256" key="1">
    <source>
        <dbReference type="ARBA" id="ARBA00001936"/>
    </source>
</evidence>
<dbReference type="FunFam" id="2.170.260.10:FF:000002">
    <property type="entry name" value="Putative Endoribonuclease Dicer"/>
    <property type="match status" value="1"/>
</dbReference>
<feature type="domain" description="DRBM" evidence="17">
    <location>
        <begin position="1894"/>
        <end position="1957"/>
    </location>
</feature>
<evidence type="ECO:0000259" key="21">
    <source>
        <dbReference type="PROSITE" id="PS51194"/>
    </source>
</evidence>
<feature type="domain" description="RNase III" evidence="18">
    <location>
        <begin position="1450"/>
        <end position="1651"/>
    </location>
</feature>
<dbReference type="PROSITE" id="PS50137">
    <property type="entry name" value="DS_RBD"/>
    <property type="match status" value="1"/>
</dbReference>
<dbReference type="Pfam" id="PF03368">
    <property type="entry name" value="Dicer_dimer"/>
    <property type="match status" value="1"/>
</dbReference>
<dbReference type="InterPro" id="IPR036389">
    <property type="entry name" value="RNase_III_sf"/>
</dbReference>
<dbReference type="SMART" id="SM00535">
    <property type="entry name" value="RIBOc"/>
    <property type="match status" value="2"/>
</dbReference>
<dbReference type="GO" id="GO:0003677">
    <property type="term" value="F:DNA binding"/>
    <property type="evidence" value="ECO:0007669"/>
    <property type="project" value="InterPro"/>
</dbReference>
<evidence type="ECO:0000256" key="5">
    <source>
        <dbReference type="ARBA" id="ARBA00022737"/>
    </source>
</evidence>
<dbReference type="EMBL" id="JI164115">
    <property type="protein sequence ID" value="ADY40039.1"/>
    <property type="molecule type" value="mRNA"/>
</dbReference>
<dbReference type="InterPro" id="IPR044441">
    <property type="entry name" value="DICER_DSRM"/>
</dbReference>
<keyword evidence="10" id="KW-0067">ATP-binding</keyword>
<sequence>MSILRLYFSKLRVDNKTFFEGIMVIRTSTNEVDKNFFTPRDYQIELLDKACRGNVIVPLGTGSGKTFIAVLLIKEHTCKLIEPLENGGKRAFFLVDKVSLVDQQAAHIEHHTTLKVGRMHGHLNSDIWSDQSKFNTFIAEHQVVVSTAQVFLDVLDHAFFNMNNAALLIFDECHHVLGSKHAYRVIMHRYSQLPKSERPKILGLTASLINNKTPPSNLERVLEKLELIMQSNIETASDLVSVAKYGAKPKEFVIECEDFIYDECKASRKVISLLEDLRAMCMECREFHPEFDVDPRKPLMEAINRTLSVFKQMGPWCAWKVCQLFQRQLKKHIGQPFLTEKQILFLQMGETTMRLSKKILDEKVFGVKCYAELKPLLPNRIVRLMEILDYYSPSNISKIDPNFSFCGIIFVKQRYVAYVMNTLVKAIAKWDKDRFGYVVSDFVIGYSSANIGSEETMALHKRQEEVLRKFRQKQLNLLVATSVLEEGVDVKQCNVVIRFDRPTDYRAYIQSKGRARKEGASYYILIEHSDRANCSSDLKDFFQIEQMLLKRYRTAHNPPDGMPLCSEQEVDAKVAPYVVESTGARVTMSSAIALVNRYCAKLPSDIFTRLVPQNRIIPVSVNGSILYKAELLLPINSPLKNGIMLTTPMETKKLAQMAVALETCRRLHEHKELNDHLLPVGKDTITLTALDDDPDEFIPNMNYKVGSARRKQLYDKRMAKGLNDALPDVDTTCLIYVMEMDLIKAVTGAANPKNRKIVNPIDTEFCFGFLSKKKIPNVPSFPVFLRQGRMQANIFLAKSRLQVDAEMLELLKAFHHYIFDSVLRLVKGGLAFVPEKAPVSILIVPLRRERNELTNQVDFKLDYTYVRNVVSSIGEMPRVPSEEERRLFKFDVTKFQDAVVMPWYRDKEHPSFYYVAEIIDANPGSKFPDEKFANFNDYFIQKYNIEIYDQQQPLLDVDYTSSRLNLLMPRHTSRSRTRVMEERKPGETSSQGQILVPELVDVHPIAASLWNVIAALPTLLYRINCLLLADELRETIVSEALGLDSKVPEGYVWPPLDYATPMDDIDFKPVQKIQHLRQEYDERMARERELEPKESDEFDECSFEIGVWDPELGRGLEPLCTDRSKQEVMTADDFEDTMGLMTNGSAMRQHGGMSDDEEEDAVVLFDFMNTLGKEKADLFAPRDNIESAGWDDLEVHEEIVPNDVNMPLSVNSGSAMIDSRALMADLSKMSWGIGQLTGQSPLIIPPPNNVVGAAISSPANLHTEQNRGSKYTETRSVQQRKQPLQLYLDSMERLEDTDRGMPTNGRNEESVDLIQFLDDEEELNKIRLPTLSYLTNDNCLLDVDLGESSHECHVLVPMQVDLPGVIASTSEDSMKSTSSQKEENKVKRLGSDAEILIQALQEDELRRATVSSTSTVSRQEVMAPKLDWMTFSFEEDSIDSHPYGVSPCTLLQALTMSNASDGINLERLETVGDSFLKYAVTDYLFHMNPEQHEGKLSFARSKEVSNCNLYRLGKKRNLPSLMVGAKFDPNDSWLPPCYAPTSDFKAPNSSDAEERDKIMEKVLEGSAAIEQTNFQVKVRTGWDEADSSSEVRQISDGVETINFPRGVASTWDVAEEISPLPYNMLTQQYLGDKSIADAVEALIGAHLLELGPTATLKFMKWVGLKVLTEPVTLDPPLLRFIDTPQEPELAICKLNEFWVQFQFSKLEDSICYRFKDRAYLLQAFTHASYYKNRITGCYQRLEFLGDAVLDYVITRFLFQHPRQYSPGVLTDLRSALVNNTIFASLAVKYNFHKHFVAMCPGLHHMIEKFVRLCAEKNFSGANFNAEMYMVTTEEEIDEGEEEDIEVPKAMGDIFESVAGAIYLDSGRSLDVVWRVFYNLMKETIEECCNNPPKSPIRELLELEPERARFSKLERILETGKVRVTVDIQGKCRFTGMGRSYRIAKCTAAKRALRYLRKLKEEKEKAAAAKV</sequence>
<dbReference type="CDD" id="cd10843">
    <property type="entry name" value="DSRM_DICER"/>
    <property type="match status" value="1"/>
</dbReference>
<feature type="domain" description="RNase III" evidence="18">
    <location>
        <begin position="1703"/>
        <end position="1866"/>
    </location>
</feature>
<evidence type="ECO:0000256" key="6">
    <source>
        <dbReference type="ARBA" id="ARBA00022741"/>
    </source>
</evidence>
<dbReference type="Pfam" id="PF02170">
    <property type="entry name" value="PAZ"/>
    <property type="match status" value="1"/>
</dbReference>
<dbReference type="Gene3D" id="3.40.50.300">
    <property type="entry name" value="P-loop containing nucleotide triphosphate hydrolases"/>
    <property type="match status" value="2"/>
</dbReference>
<keyword evidence="5" id="KW-0677">Repeat</keyword>
<dbReference type="Gene3D" id="3.30.160.380">
    <property type="entry name" value="Dicer dimerisation domain"/>
    <property type="match status" value="1"/>
</dbReference>
<dbReference type="SUPFAM" id="SSF69065">
    <property type="entry name" value="RNase III domain-like"/>
    <property type="match status" value="2"/>
</dbReference>
<dbReference type="SMART" id="SM00490">
    <property type="entry name" value="HELICc"/>
    <property type="match status" value="1"/>
</dbReference>
<comment type="similarity">
    <text evidence="15 16">Belongs to the helicase family. Dicer subfamily.</text>
</comment>
<dbReference type="GO" id="GO:0004386">
    <property type="term" value="F:helicase activity"/>
    <property type="evidence" value="ECO:0007669"/>
    <property type="project" value="UniProtKB-KW"/>
</dbReference>
<dbReference type="InterPro" id="IPR000999">
    <property type="entry name" value="RNase_III_dom"/>
</dbReference>
<reference evidence="23" key="2">
    <citation type="journal article" date="2011" name="Genome Res.">
        <title>Deep small RNA sequencing from the nematode Ascaris reveals conservation, functional diversification, and novel developmental profiles.</title>
        <authorList>
            <person name="Wang J."/>
            <person name="Czech B."/>
            <person name="Crunk A."/>
            <person name="Wallace A."/>
            <person name="Mitreva M."/>
            <person name="Hannon G.J."/>
            <person name="Davis R.E."/>
        </authorList>
    </citation>
    <scope>NUCLEOTIDE SEQUENCE</scope>
</reference>
<dbReference type="GO" id="GO:0070578">
    <property type="term" value="C:RISC-loading complex"/>
    <property type="evidence" value="ECO:0007669"/>
    <property type="project" value="TreeGrafter"/>
</dbReference>
<evidence type="ECO:0000256" key="7">
    <source>
        <dbReference type="ARBA" id="ARBA00022759"/>
    </source>
</evidence>
<evidence type="ECO:0000256" key="2">
    <source>
        <dbReference type="ARBA" id="ARBA00001946"/>
    </source>
</evidence>
<dbReference type="Gene3D" id="1.10.1520.10">
    <property type="entry name" value="Ribonuclease III domain"/>
    <property type="match status" value="2"/>
</dbReference>
<dbReference type="InterPro" id="IPR001650">
    <property type="entry name" value="Helicase_C-like"/>
</dbReference>
<dbReference type="FunFam" id="1.10.1520.10:FF:000023">
    <property type="entry name" value="Endoribonuclease dcr-1"/>
    <property type="match status" value="1"/>
</dbReference>
<dbReference type="InterPro" id="IPR048512">
    <property type="entry name" value="Dicer_platform"/>
</dbReference>
<evidence type="ECO:0000259" key="19">
    <source>
        <dbReference type="PROSITE" id="PS50821"/>
    </source>
</evidence>
<dbReference type="GO" id="GO:0005634">
    <property type="term" value="C:nucleus"/>
    <property type="evidence" value="ECO:0007669"/>
    <property type="project" value="TreeGrafter"/>
</dbReference>
<evidence type="ECO:0000259" key="17">
    <source>
        <dbReference type="PROSITE" id="PS50137"/>
    </source>
</evidence>
<dbReference type="Pfam" id="PF04851">
    <property type="entry name" value="ResIII"/>
    <property type="match status" value="1"/>
</dbReference>
<feature type="domain" description="Helicase C-terminal" evidence="21">
    <location>
        <begin position="398"/>
        <end position="570"/>
    </location>
</feature>
<dbReference type="SMART" id="SM00487">
    <property type="entry name" value="DEXDc"/>
    <property type="match status" value="1"/>
</dbReference>
<dbReference type="InterPro" id="IPR027417">
    <property type="entry name" value="P-loop_NTPase"/>
</dbReference>
<dbReference type="GO" id="GO:0031054">
    <property type="term" value="P:pre-miRNA processing"/>
    <property type="evidence" value="ECO:0007669"/>
    <property type="project" value="InterPro"/>
</dbReference>
<dbReference type="GO" id="GO:0030422">
    <property type="term" value="P:siRNA processing"/>
    <property type="evidence" value="ECO:0007669"/>
    <property type="project" value="InterPro"/>
</dbReference>
<evidence type="ECO:0000259" key="20">
    <source>
        <dbReference type="PROSITE" id="PS51192"/>
    </source>
</evidence>
<dbReference type="GO" id="GO:0005524">
    <property type="term" value="F:ATP binding"/>
    <property type="evidence" value="ECO:0007669"/>
    <property type="project" value="UniProtKB-KW"/>
</dbReference>
<keyword evidence="12 16" id="KW-0694">RNA-binding</keyword>
<dbReference type="Gene3D" id="2.170.260.10">
    <property type="entry name" value="paz domain"/>
    <property type="match status" value="1"/>
</dbReference>
<dbReference type="PROSITE" id="PS50821">
    <property type="entry name" value="PAZ"/>
    <property type="match status" value="1"/>
</dbReference>
<dbReference type="PROSITE" id="PS51192">
    <property type="entry name" value="HELICASE_ATP_BIND_1"/>
    <property type="match status" value="1"/>
</dbReference>
<dbReference type="Pfam" id="PF00271">
    <property type="entry name" value="Helicase_C"/>
    <property type="match status" value="1"/>
</dbReference>
<comment type="cofactor">
    <cofactor evidence="2">
        <name>Mg(2+)</name>
        <dbReference type="ChEBI" id="CHEBI:18420"/>
    </cofactor>
</comment>
<keyword evidence="11" id="KW-0460">Magnesium</keyword>
<dbReference type="Pfam" id="PF20930">
    <property type="entry name" value="Dicer_PBD"/>
    <property type="match status" value="1"/>
</dbReference>
<gene>
    <name evidence="24" type="primary">DCR-1</name>
</gene>
<evidence type="ECO:0000256" key="8">
    <source>
        <dbReference type="ARBA" id="ARBA00022801"/>
    </source>
</evidence>
<dbReference type="PANTHER" id="PTHR14950">
    <property type="entry name" value="DICER-RELATED"/>
    <property type="match status" value="1"/>
</dbReference>
<dbReference type="InterPro" id="IPR003100">
    <property type="entry name" value="PAZ_dom"/>
</dbReference>
<keyword evidence="9" id="KW-0347">Helicase</keyword>
<dbReference type="CDD" id="cd18034">
    <property type="entry name" value="DEXHc_dicer"/>
    <property type="match status" value="1"/>
</dbReference>
<feature type="domain" description="Dicer dsRNA-binding fold" evidence="22">
    <location>
        <begin position="591"/>
        <end position="687"/>
    </location>
</feature>
<dbReference type="SUPFAM" id="SSF101690">
    <property type="entry name" value="PAZ domain"/>
    <property type="match status" value="1"/>
</dbReference>
<keyword evidence="4" id="KW-0479">Metal-binding</keyword>
<dbReference type="GO" id="GO:0005737">
    <property type="term" value="C:cytoplasm"/>
    <property type="evidence" value="ECO:0007669"/>
    <property type="project" value="TreeGrafter"/>
</dbReference>
<dbReference type="FunFam" id="3.40.50.300:FF:000628">
    <property type="entry name" value="Endoribonuclease Dicer"/>
    <property type="match status" value="1"/>
</dbReference>
<keyword evidence="13" id="KW-0943">RNA-mediated gene silencing</keyword>
<dbReference type="Pfam" id="PF20931">
    <property type="entry name" value="Dicer_platform"/>
    <property type="match status" value="1"/>
</dbReference>
<dbReference type="GO" id="GO:0046872">
    <property type="term" value="F:metal ion binding"/>
    <property type="evidence" value="ECO:0007669"/>
    <property type="project" value="UniProtKB-KW"/>
</dbReference>
<dbReference type="SUPFAM" id="SSF52540">
    <property type="entry name" value="P-loop containing nucleoside triphosphate hydrolases"/>
    <property type="match status" value="1"/>
</dbReference>
<dbReference type="InterPro" id="IPR014720">
    <property type="entry name" value="dsRBD_dom"/>
</dbReference>